<sequence length="190" mass="22598">MLSQIWKNRYEVRPSLNRRIELSNEDIFFVNFSLRSTFDICGNALAKKLKENPQLKVRMLMAHPDSFHVKANEKKFSNRKVRQEMTKTLYQLKSFHDDLDPLAQKKIDVRLTYHLPMFAAKVFDHNVMLLNFYLYNGNAREYPLIEVTKTNHCEVFDNILKSLEKLFHFKSGDNETNNHKLVINGEWNQF</sequence>
<gene>
    <name evidence="1" type="ORF">EPICR_130019</name>
</gene>
<protein>
    <submittedName>
        <fullName evidence="1">Uncharacterized protein</fullName>
    </submittedName>
</protein>
<dbReference type="AlphaFoldDB" id="A0A484HHR1"/>
<proteinExistence type="predicted"/>
<name>A0A484HHR1_9BACT</name>
<reference evidence="1" key="1">
    <citation type="submission" date="2019-01" db="EMBL/GenBank/DDBJ databases">
        <authorList>
            <consortium name="Genoscope - CEA"/>
            <person name="William W."/>
        </authorList>
    </citation>
    <scope>NUCLEOTIDE SEQUENCE</scope>
    <source>
        <strain evidence="1">CR-1</strain>
    </source>
</reference>
<accession>A0A484HHR1</accession>
<dbReference type="EMBL" id="CAACVI010000005">
    <property type="protein sequence ID" value="VEN73202.1"/>
    <property type="molecule type" value="Genomic_DNA"/>
</dbReference>
<evidence type="ECO:0000313" key="1">
    <source>
        <dbReference type="EMBL" id="VEN73202.1"/>
    </source>
</evidence>
<organism evidence="1">
    <name type="scientific">uncultured Desulfobacteraceae bacterium</name>
    <dbReference type="NCBI Taxonomy" id="218296"/>
    <lineage>
        <taxon>Bacteria</taxon>
        <taxon>Pseudomonadati</taxon>
        <taxon>Thermodesulfobacteriota</taxon>
        <taxon>Desulfobacteria</taxon>
        <taxon>Desulfobacterales</taxon>
        <taxon>Desulfobacteraceae</taxon>
        <taxon>environmental samples</taxon>
    </lineage>
</organism>